<evidence type="ECO:0000313" key="2">
    <source>
        <dbReference type="Proteomes" id="UP000789342"/>
    </source>
</evidence>
<comment type="caution">
    <text evidence="1">The sequence shown here is derived from an EMBL/GenBank/DDBJ whole genome shotgun (WGS) entry which is preliminary data.</text>
</comment>
<dbReference type="AlphaFoldDB" id="A0A9N8Z8X1"/>
<name>A0A9N8Z8X1_9GLOM</name>
<sequence length="336" mass="38801">MAKLSKWLKGNLKDNVKETFEATIEHLLKLKPPVKKGNKRQALMSSLQALMKNDESVREEYESLNAWVNVNNSEKEKKEKNLKIVDKEHQAMFKKARVVQYNISYGAGSAQTQNSNNIVREHEVSTNIKEAQEINPLNGQKVKEEINGQKVKEEKVKEEDNLLSRIPHEFSFSASKQGSYVEPILEHVEKALFRFVVKNQDYIPSDTVKEFALKCNPPRNIDFSDADILCLLNFITKHISLFMIPHSDKTLFYGEYKSKPLEVLQSFEIEARNRHAHLITKSKGKWNDEKLQWLSTLALELVDCLGDEDAFKSLLVIKRNLSSELTEQNEEKTRKQ</sequence>
<reference evidence="1" key="1">
    <citation type="submission" date="2021-06" db="EMBL/GenBank/DDBJ databases">
        <authorList>
            <person name="Kallberg Y."/>
            <person name="Tangrot J."/>
            <person name="Rosling A."/>
        </authorList>
    </citation>
    <scope>NUCLEOTIDE SEQUENCE</scope>
    <source>
        <strain evidence="1">CL551</strain>
    </source>
</reference>
<protein>
    <submittedName>
        <fullName evidence="1">2611_t:CDS:1</fullName>
    </submittedName>
</protein>
<dbReference type="EMBL" id="CAJVPV010000962">
    <property type="protein sequence ID" value="CAG8481428.1"/>
    <property type="molecule type" value="Genomic_DNA"/>
</dbReference>
<keyword evidence="2" id="KW-1185">Reference proteome</keyword>
<evidence type="ECO:0000313" key="1">
    <source>
        <dbReference type="EMBL" id="CAG8481428.1"/>
    </source>
</evidence>
<organism evidence="1 2">
    <name type="scientific">Acaulospora morrowiae</name>
    <dbReference type="NCBI Taxonomy" id="94023"/>
    <lineage>
        <taxon>Eukaryota</taxon>
        <taxon>Fungi</taxon>
        <taxon>Fungi incertae sedis</taxon>
        <taxon>Mucoromycota</taxon>
        <taxon>Glomeromycotina</taxon>
        <taxon>Glomeromycetes</taxon>
        <taxon>Diversisporales</taxon>
        <taxon>Acaulosporaceae</taxon>
        <taxon>Acaulospora</taxon>
    </lineage>
</organism>
<gene>
    <name evidence="1" type="ORF">AMORRO_LOCUS2325</name>
</gene>
<accession>A0A9N8Z8X1</accession>
<dbReference type="Proteomes" id="UP000789342">
    <property type="component" value="Unassembled WGS sequence"/>
</dbReference>
<dbReference type="OrthoDB" id="2388208at2759"/>
<proteinExistence type="predicted"/>